<feature type="transmembrane region" description="Helical" evidence="7">
    <location>
        <begin position="349"/>
        <end position="372"/>
    </location>
</feature>
<comment type="caution">
    <text evidence="9">The sequence shown here is derived from an EMBL/GenBank/DDBJ whole genome shotgun (WGS) entry which is preliminary data.</text>
</comment>
<feature type="transmembrane region" description="Helical" evidence="7">
    <location>
        <begin position="378"/>
        <end position="398"/>
    </location>
</feature>
<reference evidence="9" key="1">
    <citation type="submission" date="2020-09" db="EMBL/GenBank/DDBJ databases">
        <title>Whole genome shotgun sequence of Streptomyces xanthophaeus NBRC 12829.</title>
        <authorList>
            <person name="Komaki H."/>
            <person name="Tamura T."/>
        </authorList>
    </citation>
    <scope>NUCLEOTIDE SEQUENCE</scope>
    <source>
        <strain evidence="9">NBRC 12829</strain>
    </source>
</reference>
<protein>
    <submittedName>
        <fullName evidence="9">MFS transporter</fullName>
    </submittedName>
</protein>
<dbReference type="RefSeq" id="WP_031141843.1">
    <property type="nucleotide sequence ID" value="NZ_BNEE01000004.1"/>
</dbReference>
<dbReference type="OrthoDB" id="9815525at2"/>
<dbReference type="SUPFAM" id="SSF103473">
    <property type="entry name" value="MFS general substrate transporter"/>
    <property type="match status" value="1"/>
</dbReference>
<dbReference type="Gene3D" id="1.20.1250.20">
    <property type="entry name" value="MFS general substrate transporter like domains"/>
    <property type="match status" value="1"/>
</dbReference>
<dbReference type="InterPro" id="IPR036259">
    <property type="entry name" value="MFS_trans_sf"/>
</dbReference>
<dbReference type="PANTHER" id="PTHR23513:SF6">
    <property type="entry name" value="MAJOR FACILITATOR SUPERFAMILY ASSOCIATED DOMAIN-CONTAINING PROTEIN"/>
    <property type="match status" value="1"/>
</dbReference>
<evidence type="ECO:0000256" key="3">
    <source>
        <dbReference type="ARBA" id="ARBA00022692"/>
    </source>
</evidence>
<dbReference type="PANTHER" id="PTHR23513">
    <property type="entry name" value="INTEGRAL MEMBRANE EFFLUX PROTEIN-RELATED"/>
    <property type="match status" value="1"/>
</dbReference>
<evidence type="ECO:0000256" key="5">
    <source>
        <dbReference type="ARBA" id="ARBA00023136"/>
    </source>
</evidence>
<sequence>MFSVLRTPKLGRVWAGQFVSMVGDGVYAITVSLYLLPRADAAQALGTLLAATALGSIITLIFGGAVADRVRRSLVVCAADLLRIVGVAALLLAGPDAPIAVLAVLGAVFGCGAGIHRPAYTALIAQLAGRDKRREASALRSATSRFTGIVGPVIGGSVAAASSPRWGLLINILTFVFSLATLVRLDEPDVSSGKAGPDGPDGTDGKAKPGLVREALNGIGYVRGQKWMIGVMLQGTAQAALVIAPMAVVVPIVMGGRGPAALSLVTSATACGALAATLTASRIRSRRPGTVAMLGLLCELPQIVAVAVDAPTAWVVALSALAGAGASVFAVLWGAALQERTPDHMLGRVYALDALLTQALMPLCVAAAGFLLGVLSASAIAGFAACALLLTVVAVLPVPGVAMLGSATADEEPDRTPHDQKPAGRA</sequence>
<feature type="region of interest" description="Disordered" evidence="6">
    <location>
        <begin position="407"/>
        <end position="426"/>
    </location>
</feature>
<feature type="transmembrane region" description="Helical" evidence="7">
    <location>
        <begin position="260"/>
        <end position="278"/>
    </location>
</feature>
<feature type="transmembrane region" description="Helical" evidence="7">
    <location>
        <begin position="231"/>
        <end position="254"/>
    </location>
</feature>
<dbReference type="CDD" id="cd06173">
    <property type="entry name" value="MFS_MefA_like"/>
    <property type="match status" value="1"/>
</dbReference>
<feature type="transmembrane region" description="Helical" evidence="7">
    <location>
        <begin position="314"/>
        <end position="337"/>
    </location>
</feature>
<organism evidence="9 10">
    <name type="scientific">Streptomyces xanthophaeus</name>
    <dbReference type="NCBI Taxonomy" id="67385"/>
    <lineage>
        <taxon>Bacteria</taxon>
        <taxon>Bacillati</taxon>
        <taxon>Actinomycetota</taxon>
        <taxon>Actinomycetes</taxon>
        <taxon>Kitasatosporales</taxon>
        <taxon>Streptomycetaceae</taxon>
        <taxon>Streptomyces</taxon>
    </lineage>
</organism>
<keyword evidence="10" id="KW-1185">Reference proteome</keyword>
<feature type="transmembrane region" description="Helical" evidence="7">
    <location>
        <begin position="74"/>
        <end position="93"/>
    </location>
</feature>
<evidence type="ECO:0000259" key="8">
    <source>
        <dbReference type="PROSITE" id="PS50850"/>
    </source>
</evidence>
<evidence type="ECO:0000313" key="10">
    <source>
        <dbReference type="Proteomes" id="UP000600026"/>
    </source>
</evidence>
<gene>
    <name evidence="9" type="ORF">Sxan_12990</name>
</gene>
<evidence type="ECO:0000256" key="1">
    <source>
        <dbReference type="ARBA" id="ARBA00004651"/>
    </source>
</evidence>
<feature type="transmembrane region" description="Helical" evidence="7">
    <location>
        <begin position="41"/>
        <end position="62"/>
    </location>
</feature>
<evidence type="ECO:0000313" key="9">
    <source>
        <dbReference type="EMBL" id="GHI83935.1"/>
    </source>
</evidence>
<evidence type="ECO:0000256" key="4">
    <source>
        <dbReference type="ARBA" id="ARBA00022989"/>
    </source>
</evidence>
<dbReference type="Pfam" id="PF07690">
    <property type="entry name" value="MFS_1"/>
    <property type="match status" value="1"/>
</dbReference>
<feature type="transmembrane region" description="Helical" evidence="7">
    <location>
        <begin position="12"/>
        <end position="35"/>
    </location>
</feature>
<keyword evidence="4 7" id="KW-1133">Transmembrane helix</keyword>
<dbReference type="EMBL" id="BNEE01000004">
    <property type="protein sequence ID" value="GHI83935.1"/>
    <property type="molecule type" value="Genomic_DNA"/>
</dbReference>
<dbReference type="InterPro" id="IPR011701">
    <property type="entry name" value="MFS"/>
</dbReference>
<feature type="transmembrane region" description="Helical" evidence="7">
    <location>
        <begin position="99"/>
        <end position="116"/>
    </location>
</feature>
<proteinExistence type="predicted"/>
<name>A0A919GTP5_9ACTN</name>
<dbReference type="GO" id="GO:0005886">
    <property type="term" value="C:plasma membrane"/>
    <property type="evidence" value="ECO:0007669"/>
    <property type="project" value="UniProtKB-SubCell"/>
</dbReference>
<dbReference type="AlphaFoldDB" id="A0A919GTP5"/>
<dbReference type="GO" id="GO:0022857">
    <property type="term" value="F:transmembrane transporter activity"/>
    <property type="evidence" value="ECO:0007669"/>
    <property type="project" value="InterPro"/>
</dbReference>
<keyword evidence="3 7" id="KW-0812">Transmembrane</keyword>
<feature type="transmembrane region" description="Helical" evidence="7">
    <location>
        <begin position="166"/>
        <end position="185"/>
    </location>
</feature>
<accession>A0A919GTP5</accession>
<dbReference type="Proteomes" id="UP000600026">
    <property type="component" value="Unassembled WGS sequence"/>
</dbReference>
<evidence type="ECO:0000256" key="2">
    <source>
        <dbReference type="ARBA" id="ARBA00022475"/>
    </source>
</evidence>
<keyword evidence="5 7" id="KW-0472">Membrane</keyword>
<feature type="domain" description="Major facilitator superfamily (MFS) profile" evidence="8">
    <location>
        <begin position="9"/>
        <end position="402"/>
    </location>
</feature>
<feature type="transmembrane region" description="Helical" evidence="7">
    <location>
        <begin position="137"/>
        <end position="160"/>
    </location>
</feature>
<keyword evidence="2" id="KW-1003">Cell membrane</keyword>
<dbReference type="InterPro" id="IPR020846">
    <property type="entry name" value="MFS_dom"/>
</dbReference>
<comment type="subcellular location">
    <subcellularLocation>
        <location evidence="1">Cell membrane</location>
        <topology evidence="1">Multi-pass membrane protein</topology>
    </subcellularLocation>
</comment>
<dbReference type="PROSITE" id="PS50850">
    <property type="entry name" value="MFS"/>
    <property type="match status" value="1"/>
</dbReference>
<evidence type="ECO:0000256" key="6">
    <source>
        <dbReference type="SAM" id="MobiDB-lite"/>
    </source>
</evidence>
<feature type="compositionally biased region" description="Basic and acidic residues" evidence="6">
    <location>
        <begin position="414"/>
        <end position="426"/>
    </location>
</feature>
<evidence type="ECO:0000256" key="7">
    <source>
        <dbReference type="SAM" id="Phobius"/>
    </source>
</evidence>